<organism evidence="1 2">
    <name type="scientific">Flavobacterium frigoris (strain PS1)</name>
    <dbReference type="NCBI Taxonomy" id="1086011"/>
    <lineage>
        <taxon>Bacteria</taxon>
        <taxon>Pseudomonadati</taxon>
        <taxon>Bacteroidota</taxon>
        <taxon>Flavobacteriia</taxon>
        <taxon>Flavobacteriales</taxon>
        <taxon>Flavobacteriaceae</taxon>
        <taxon>Flavobacterium</taxon>
    </lineage>
</organism>
<comment type="caution">
    <text evidence="1">The sequence shown here is derived from an EMBL/GenBank/DDBJ whole genome shotgun (WGS) entry which is preliminary data.</text>
</comment>
<name>H7FQD0_FLAFP</name>
<reference evidence="1 2" key="1">
    <citation type="journal article" date="2014" name="Acta Crystallogr. D">
        <title>Structure-based characterization and antifreeze properties of a hyperactive ice-binding protein from the Antarctic bacterium Flavobacterium frigoris PS1.</title>
        <authorList>
            <person name="Do H."/>
            <person name="Kim S.J."/>
            <person name="Kim H.J."/>
            <person name="Lee J.H."/>
        </authorList>
    </citation>
    <scope>NUCLEOTIDE SEQUENCE [LARGE SCALE GENOMIC DNA]</scope>
    <source>
        <strain evidence="1 2">PS1</strain>
    </source>
</reference>
<dbReference type="EMBL" id="AHKF01000015">
    <property type="protein sequence ID" value="EIA09484.1"/>
    <property type="molecule type" value="Genomic_DNA"/>
</dbReference>
<protein>
    <submittedName>
        <fullName evidence="1">Uncharacterized protein</fullName>
    </submittedName>
</protein>
<dbReference type="Proteomes" id="UP000005566">
    <property type="component" value="Unassembled WGS sequence"/>
</dbReference>
<evidence type="ECO:0000313" key="1">
    <source>
        <dbReference type="EMBL" id="EIA09484.1"/>
    </source>
</evidence>
<dbReference type="PATRIC" id="fig|1086011.3.peg.1363"/>
<sequence length="38" mass="4512">MIKFKVNTTYGFKVKKHDILDFQETEILAIHLKKALCF</sequence>
<evidence type="ECO:0000313" key="2">
    <source>
        <dbReference type="Proteomes" id="UP000005566"/>
    </source>
</evidence>
<keyword evidence="2" id="KW-1185">Reference proteome</keyword>
<accession>H7FQD0</accession>
<dbReference type="AlphaFoldDB" id="H7FQD0"/>
<gene>
    <name evidence="1" type="ORF">HJ01_01390</name>
</gene>
<proteinExistence type="predicted"/>